<evidence type="ECO:0000256" key="2">
    <source>
        <dbReference type="ARBA" id="ARBA00009256"/>
    </source>
</evidence>
<dbReference type="Gene3D" id="3.40.50.620">
    <property type="entry name" value="HUPs"/>
    <property type="match status" value="1"/>
</dbReference>
<feature type="binding site" evidence="8">
    <location>
        <position position="51"/>
    </location>
    <ligand>
        <name>beta-alanine</name>
        <dbReference type="ChEBI" id="CHEBI:57966"/>
    </ligand>
</feature>
<evidence type="ECO:0000313" key="10">
    <source>
        <dbReference type="Proteomes" id="UP000217194"/>
    </source>
</evidence>
<dbReference type="GO" id="GO:0005524">
    <property type="term" value="F:ATP binding"/>
    <property type="evidence" value="ECO:0007669"/>
    <property type="project" value="UniProtKB-KW"/>
</dbReference>
<feature type="binding site" evidence="8">
    <location>
        <position position="51"/>
    </location>
    <ligand>
        <name>(R)-pantoate</name>
        <dbReference type="ChEBI" id="CHEBI:15980"/>
    </ligand>
</feature>
<dbReference type="InterPro" id="IPR014729">
    <property type="entry name" value="Rossmann-like_a/b/a_fold"/>
</dbReference>
<comment type="catalytic activity">
    <reaction evidence="7 8">
        <text>(R)-pantoate + beta-alanine + ATP = (R)-pantothenate + AMP + diphosphate + H(+)</text>
        <dbReference type="Rhea" id="RHEA:10912"/>
        <dbReference type="ChEBI" id="CHEBI:15378"/>
        <dbReference type="ChEBI" id="CHEBI:15980"/>
        <dbReference type="ChEBI" id="CHEBI:29032"/>
        <dbReference type="ChEBI" id="CHEBI:30616"/>
        <dbReference type="ChEBI" id="CHEBI:33019"/>
        <dbReference type="ChEBI" id="CHEBI:57966"/>
        <dbReference type="ChEBI" id="CHEBI:456215"/>
        <dbReference type="EC" id="6.3.2.1"/>
    </reaction>
</comment>
<dbReference type="Gene3D" id="3.30.1300.10">
    <property type="entry name" value="Pantoate-beta-alanine ligase, C-terminal domain"/>
    <property type="match status" value="1"/>
</dbReference>
<dbReference type="SUPFAM" id="SSF52374">
    <property type="entry name" value="Nucleotidylyl transferase"/>
    <property type="match status" value="1"/>
</dbReference>
<dbReference type="InterPro" id="IPR042176">
    <property type="entry name" value="Pantoate_ligase_C"/>
</dbReference>
<evidence type="ECO:0000256" key="7">
    <source>
        <dbReference type="ARBA" id="ARBA00048258"/>
    </source>
</evidence>
<evidence type="ECO:0000256" key="8">
    <source>
        <dbReference type="HAMAP-Rule" id="MF_00158"/>
    </source>
</evidence>
<evidence type="ECO:0000256" key="1">
    <source>
        <dbReference type="ARBA" id="ARBA00004990"/>
    </source>
</evidence>
<keyword evidence="5 8" id="KW-0547">Nucleotide-binding</keyword>
<protein>
    <recommendedName>
        <fullName evidence="8">Pantothenate synthetase</fullName>
        <shortName evidence="8">PS</shortName>
        <ecNumber evidence="8">6.3.2.1</ecNumber>
    </recommendedName>
    <alternativeName>
        <fullName evidence="8">Pantoate--beta-alanine ligase</fullName>
    </alternativeName>
    <alternativeName>
        <fullName evidence="8">Pantoate-activating enzyme</fullName>
    </alternativeName>
</protein>
<sequence>MKVVTDVGQLPSGCAFVPTMGALHAGHASLMSIAKEHSENVVVSIFVNPLQFENTEDLAKYPRTPDADIELAAMHGVTHVWLPPHADIYPKDHPVLTAGPISHLYEGKSRPGHFDGVVTVVRRFFDLLKPSTAIFGEKDFQQLKLVEEIAGDVKIIRAPIIREADGLAMSSRNIRLTPEGRAAAAVISQALFASETESELRKALASQPLLTVDYADFIDEESFLPAGGDTAHTRAIVAGWINGVRLIDNRQMVQRS</sequence>
<comment type="pathway">
    <text evidence="1 8">Cofactor biosynthesis; (R)-pantothenate biosynthesis; (R)-pantothenate from (R)-pantoate and beta-alanine: step 1/1.</text>
</comment>
<accession>A0AAC9YX31</accession>
<feature type="active site" description="Proton donor" evidence="8">
    <location>
        <position position="27"/>
    </location>
</feature>
<name>A0AAC9YX31_9ACTN</name>
<dbReference type="EC" id="6.3.2.1" evidence="8"/>
<keyword evidence="6 8" id="KW-0067">ATP-binding</keyword>
<evidence type="ECO:0000256" key="4">
    <source>
        <dbReference type="ARBA" id="ARBA00022655"/>
    </source>
</evidence>
<comment type="miscellaneous">
    <text evidence="8">The reaction proceeds by a bi uni uni bi ping pong mechanism.</text>
</comment>
<dbReference type="Pfam" id="PF02569">
    <property type="entry name" value="Pantoate_ligase"/>
    <property type="match status" value="1"/>
</dbReference>
<proteinExistence type="inferred from homology"/>
<feature type="binding site" evidence="8">
    <location>
        <begin position="20"/>
        <end position="27"/>
    </location>
    <ligand>
        <name>ATP</name>
        <dbReference type="ChEBI" id="CHEBI:30616"/>
    </ligand>
</feature>
<feature type="binding site" evidence="8">
    <location>
        <begin position="169"/>
        <end position="172"/>
    </location>
    <ligand>
        <name>ATP</name>
        <dbReference type="ChEBI" id="CHEBI:30616"/>
    </ligand>
</feature>
<dbReference type="GO" id="GO:0005829">
    <property type="term" value="C:cytosol"/>
    <property type="evidence" value="ECO:0007669"/>
    <property type="project" value="TreeGrafter"/>
</dbReference>
<dbReference type="GO" id="GO:0015940">
    <property type="term" value="P:pantothenate biosynthetic process"/>
    <property type="evidence" value="ECO:0007669"/>
    <property type="project" value="UniProtKB-UniRule"/>
</dbReference>
<reference evidence="9 10" key="1">
    <citation type="submission" date="2016-07" db="EMBL/GenBank/DDBJ databases">
        <title>High microdiversification within the ubiquitous acI lineage of Actinobacteria.</title>
        <authorList>
            <person name="Neuenschwander S.M."/>
            <person name="Salcher M."/>
            <person name="Ghai R."/>
            <person name="Pernthaler J."/>
        </authorList>
    </citation>
    <scope>NUCLEOTIDE SEQUENCE [LARGE SCALE GENOMIC DNA]</scope>
    <source>
        <strain evidence="9">MMS-IIB-76</strain>
    </source>
</reference>
<dbReference type="PANTHER" id="PTHR21299">
    <property type="entry name" value="CYTIDYLATE KINASE/PANTOATE-BETA-ALANINE LIGASE"/>
    <property type="match status" value="1"/>
</dbReference>
<keyword evidence="3 8" id="KW-0436">Ligase</keyword>
<dbReference type="AlphaFoldDB" id="A0AAC9YX31"/>
<evidence type="ECO:0000256" key="3">
    <source>
        <dbReference type="ARBA" id="ARBA00022598"/>
    </source>
</evidence>
<dbReference type="GO" id="GO:0004592">
    <property type="term" value="F:pantoate-beta-alanine ligase activity"/>
    <property type="evidence" value="ECO:0007669"/>
    <property type="project" value="UniProtKB-UniRule"/>
</dbReference>
<comment type="subcellular location">
    <subcellularLocation>
        <location evidence="8">Cytoplasm</location>
    </subcellularLocation>
</comment>
<gene>
    <name evidence="8" type="primary">panC</name>
    <name evidence="9" type="ORF">A1sIIB76_05980</name>
</gene>
<dbReference type="Proteomes" id="UP000217194">
    <property type="component" value="Chromosome"/>
</dbReference>
<organism evidence="9 10">
    <name type="scientific">Candidatus Planktophila versatilis</name>
    <dbReference type="NCBI Taxonomy" id="1884905"/>
    <lineage>
        <taxon>Bacteria</taxon>
        <taxon>Bacillati</taxon>
        <taxon>Actinomycetota</taxon>
        <taxon>Actinomycetes</taxon>
        <taxon>Candidatus Nanopelagicales</taxon>
        <taxon>Candidatus Nanopelagicaceae</taxon>
        <taxon>Candidatus Planktophila</taxon>
    </lineage>
</organism>
<evidence type="ECO:0000256" key="6">
    <source>
        <dbReference type="ARBA" id="ARBA00022840"/>
    </source>
</evidence>
<evidence type="ECO:0000313" key="9">
    <source>
        <dbReference type="EMBL" id="ASY23076.1"/>
    </source>
</evidence>
<feature type="binding site" evidence="8">
    <location>
        <begin position="136"/>
        <end position="139"/>
    </location>
    <ligand>
        <name>ATP</name>
        <dbReference type="ChEBI" id="CHEBI:30616"/>
    </ligand>
</feature>
<comment type="similarity">
    <text evidence="2 8">Belongs to the pantothenate synthetase family.</text>
</comment>
<keyword evidence="8" id="KW-0963">Cytoplasm</keyword>
<dbReference type="EMBL" id="CP016778">
    <property type="protein sequence ID" value="ASY23076.1"/>
    <property type="molecule type" value="Genomic_DNA"/>
</dbReference>
<comment type="subunit">
    <text evidence="8">Homodimer.</text>
</comment>
<dbReference type="InterPro" id="IPR003721">
    <property type="entry name" value="Pantoate_ligase"/>
</dbReference>
<keyword evidence="4 8" id="KW-0566">Pantothenate biosynthesis</keyword>
<dbReference type="PANTHER" id="PTHR21299:SF1">
    <property type="entry name" value="PANTOATE--BETA-ALANINE LIGASE"/>
    <property type="match status" value="1"/>
</dbReference>
<dbReference type="HAMAP" id="MF_00158">
    <property type="entry name" value="PanC"/>
    <property type="match status" value="1"/>
</dbReference>
<feature type="binding site" evidence="8">
    <location>
        <position position="161"/>
    </location>
    <ligand>
        <name>ATP</name>
        <dbReference type="ChEBI" id="CHEBI:30616"/>
    </ligand>
</feature>
<dbReference type="RefSeq" id="WP_095697224.1">
    <property type="nucleotide sequence ID" value="NZ_CP016778.1"/>
</dbReference>
<comment type="function">
    <text evidence="8">Catalyzes the condensation of pantoate with beta-alanine in an ATP-dependent reaction via a pantoyl-adenylate intermediate.</text>
</comment>
<feature type="binding site" evidence="8">
    <location>
        <position position="142"/>
    </location>
    <ligand>
        <name>(R)-pantoate</name>
        <dbReference type="ChEBI" id="CHEBI:15980"/>
    </ligand>
</feature>
<evidence type="ECO:0000256" key="5">
    <source>
        <dbReference type="ARBA" id="ARBA00022741"/>
    </source>
</evidence>